<gene>
    <name evidence="17 20" type="primary">purD</name>
    <name evidence="20" type="ORF">GQF02_03510</name>
</gene>
<dbReference type="Gene3D" id="3.30.470.20">
    <property type="entry name" value="ATP-grasp fold, B domain"/>
    <property type="match status" value="1"/>
</dbReference>
<evidence type="ECO:0000256" key="13">
    <source>
        <dbReference type="ARBA" id="ARBA00038345"/>
    </source>
</evidence>
<evidence type="ECO:0000256" key="7">
    <source>
        <dbReference type="ARBA" id="ARBA00022723"/>
    </source>
</evidence>
<evidence type="ECO:0000256" key="11">
    <source>
        <dbReference type="ARBA" id="ARBA00022842"/>
    </source>
</evidence>
<dbReference type="InterPro" id="IPR011054">
    <property type="entry name" value="Rudment_hybrid_motif"/>
</dbReference>
<dbReference type="UniPathway" id="UPA00074">
    <property type="reaction ID" value="UER00125"/>
</dbReference>
<dbReference type="EMBL" id="WSSB01000002">
    <property type="protein sequence ID" value="MXR36042.1"/>
    <property type="molecule type" value="Genomic_DNA"/>
</dbReference>
<dbReference type="Pfam" id="PF01071">
    <property type="entry name" value="GARS_A"/>
    <property type="match status" value="1"/>
</dbReference>
<dbReference type="GO" id="GO:0004637">
    <property type="term" value="F:phosphoribosylamine-glycine ligase activity"/>
    <property type="evidence" value="ECO:0007669"/>
    <property type="project" value="UniProtKB-UniRule"/>
</dbReference>
<evidence type="ECO:0000256" key="1">
    <source>
        <dbReference type="ARBA" id="ARBA00001936"/>
    </source>
</evidence>
<comment type="pathway">
    <text evidence="3 17">Purine metabolism; IMP biosynthesis via de novo pathway; N(1)-(5-phospho-D-ribosyl)glycinamide from 5-phospho-alpha-D-ribose 1-diphosphate: step 2/2.</text>
</comment>
<dbReference type="SUPFAM" id="SSF51246">
    <property type="entry name" value="Rudiment single hybrid motif"/>
    <property type="match status" value="1"/>
</dbReference>
<comment type="cofactor">
    <cofactor evidence="1">
        <name>Mn(2+)</name>
        <dbReference type="ChEBI" id="CHEBI:29035"/>
    </cofactor>
</comment>
<dbReference type="Gene3D" id="3.30.1490.20">
    <property type="entry name" value="ATP-grasp fold, A domain"/>
    <property type="match status" value="1"/>
</dbReference>
<sequence length="423" mass="44026">MNILVIGSGGREHALAWRIAQSPRAAKVFVAPGNAGTALDARLSNVAISDIAELVAFAKAENIALTVVGPEAPLAAGVVDAFRAAGLRIFGPTQYCAQLESSKDFAKAFMQRHGIPTAGYQTFTDAAAARAYVTERGAPIVIKADGLAAGKGVVVAMTLEEAYAAIDDMLLGNKMGSAGARVVIEDFLEGEEASFIVMVDGEHVLAMATSQDHKRLLDGDQGPNTGGMGAYSPAPVVTPEVHERAMREIILPTVAGMKKDGHAYTGFLYAGLMIDKAGQPFTIEFNCRFGDPETQPIMARMKSDFTELLDAGIDGKLDQVTAEWDGRVALGVVLAAAGYPDAPQKGAVISGIPAATADGMVFHAGTAQNADGAAVVSGGRVLCAVGLGDTVADAQARAYAVADQIEFDGCQLRRDIGYRAIGR</sequence>
<reference evidence="20 21" key="1">
    <citation type="submission" date="2019-12" db="EMBL/GenBank/DDBJ databases">
        <title>Neisseriaceae gen. nov. sp. Genome sequencing and assembly.</title>
        <authorList>
            <person name="Liu Z."/>
            <person name="Li A."/>
        </authorList>
    </citation>
    <scope>NUCLEOTIDE SEQUENCE [LARGE SCALE GENOMIC DNA]</scope>
    <source>
        <strain evidence="20 21">B2N2-7</strain>
    </source>
</reference>
<dbReference type="RefSeq" id="WP_160794867.1">
    <property type="nucleotide sequence ID" value="NZ_WSSB01000002.1"/>
</dbReference>
<keyword evidence="6 17" id="KW-0436">Ligase</keyword>
<organism evidence="20 21">
    <name type="scientific">Craterilacuibacter sinensis</name>
    <dbReference type="NCBI Taxonomy" id="2686017"/>
    <lineage>
        <taxon>Bacteria</taxon>
        <taxon>Pseudomonadati</taxon>
        <taxon>Pseudomonadota</taxon>
        <taxon>Betaproteobacteria</taxon>
        <taxon>Neisseriales</taxon>
        <taxon>Neisseriaceae</taxon>
        <taxon>Craterilacuibacter</taxon>
    </lineage>
</organism>
<evidence type="ECO:0000256" key="3">
    <source>
        <dbReference type="ARBA" id="ARBA00005174"/>
    </source>
</evidence>
<dbReference type="Gene3D" id="3.90.600.10">
    <property type="entry name" value="Phosphoribosylglycinamide synthetase, C-terminal domain"/>
    <property type="match status" value="1"/>
</dbReference>
<dbReference type="GO" id="GO:0005524">
    <property type="term" value="F:ATP binding"/>
    <property type="evidence" value="ECO:0007669"/>
    <property type="project" value="UniProtKB-UniRule"/>
</dbReference>
<keyword evidence="11" id="KW-0460">Magnesium</keyword>
<dbReference type="PANTHER" id="PTHR43472">
    <property type="entry name" value="PHOSPHORIBOSYLAMINE--GLYCINE LIGASE"/>
    <property type="match status" value="1"/>
</dbReference>
<comment type="caution">
    <text evidence="20">The sequence shown here is derived from an EMBL/GenBank/DDBJ whole genome shotgun (WGS) entry which is preliminary data.</text>
</comment>
<dbReference type="InterPro" id="IPR000115">
    <property type="entry name" value="PRibGlycinamide_synth"/>
</dbReference>
<dbReference type="InterPro" id="IPR020560">
    <property type="entry name" value="PRibGlycinamide_synth_C-dom"/>
</dbReference>
<dbReference type="SUPFAM" id="SSF56059">
    <property type="entry name" value="Glutathione synthetase ATP-binding domain-like"/>
    <property type="match status" value="1"/>
</dbReference>
<evidence type="ECO:0000256" key="14">
    <source>
        <dbReference type="ARBA" id="ARBA00042242"/>
    </source>
</evidence>
<dbReference type="InterPro" id="IPR016185">
    <property type="entry name" value="PreATP-grasp_dom_sf"/>
</dbReference>
<evidence type="ECO:0000256" key="2">
    <source>
        <dbReference type="ARBA" id="ARBA00001946"/>
    </source>
</evidence>
<evidence type="ECO:0000256" key="4">
    <source>
        <dbReference type="ARBA" id="ARBA00013255"/>
    </source>
</evidence>
<comment type="similarity">
    <text evidence="13 17">Belongs to the GARS family.</text>
</comment>
<evidence type="ECO:0000256" key="16">
    <source>
        <dbReference type="ARBA" id="ARBA00079592"/>
    </source>
</evidence>
<keyword evidence="12" id="KW-0464">Manganese</keyword>
<evidence type="ECO:0000313" key="21">
    <source>
        <dbReference type="Proteomes" id="UP000467214"/>
    </source>
</evidence>
<comment type="cofactor">
    <cofactor evidence="2">
        <name>Mg(2+)</name>
        <dbReference type="ChEBI" id="CHEBI:18420"/>
    </cofactor>
</comment>
<evidence type="ECO:0000256" key="5">
    <source>
        <dbReference type="ARBA" id="ARBA00020605"/>
    </source>
</evidence>
<comment type="catalytic activity">
    <reaction evidence="17">
        <text>5-phospho-beta-D-ribosylamine + glycine + ATP = N(1)-(5-phospho-beta-D-ribosyl)glycinamide + ADP + phosphate + H(+)</text>
        <dbReference type="Rhea" id="RHEA:17453"/>
        <dbReference type="ChEBI" id="CHEBI:15378"/>
        <dbReference type="ChEBI" id="CHEBI:30616"/>
        <dbReference type="ChEBI" id="CHEBI:43474"/>
        <dbReference type="ChEBI" id="CHEBI:57305"/>
        <dbReference type="ChEBI" id="CHEBI:58681"/>
        <dbReference type="ChEBI" id="CHEBI:143788"/>
        <dbReference type="ChEBI" id="CHEBI:456216"/>
        <dbReference type="EC" id="6.3.4.13"/>
    </reaction>
</comment>
<dbReference type="Proteomes" id="UP000467214">
    <property type="component" value="Unassembled WGS sequence"/>
</dbReference>
<evidence type="ECO:0000256" key="15">
    <source>
        <dbReference type="ARBA" id="ARBA00042864"/>
    </source>
</evidence>
<proteinExistence type="inferred from homology"/>
<dbReference type="InterPro" id="IPR011761">
    <property type="entry name" value="ATP-grasp"/>
</dbReference>
<evidence type="ECO:0000313" key="20">
    <source>
        <dbReference type="EMBL" id="MXR36042.1"/>
    </source>
</evidence>
<dbReference type="FunFam" id="3.30.470.20:FF:000031">
    <property type="entry name" value="Phosphoribosylamine--glycine ligase"/>
    <property type="match status" value="1"/>
</dbReference>
<dbReference type="HAMAP" id="MF_00138">
    <property type="entry name" value="GARS"/>
    <property type="match status" value="1"/>
</dbReference>
<dbReference type="FunFam" id="3.90.600.10:FF:000001">
    <property type="entry name" value="Trifunctional purine biosynthetic protein adenosine-3"/>
    <property type="match status" value="1"/>
</dbReference>
<evidence type="ECO:0000256" key="10">
    <source>
        <dbReference type="ARBA" id="ARBA00022840"/>
    </source>
</evidence>
<dbReference type="PROSITE" id="PS00184">
    <property type="entry name" value="GARS"/>
    <property type="match status" value="1"/>
</dbReference>
<evidence type="ECO:0000256" key="9">
    <source>
        <dbReference type="ARBA" id="ARBA00022755"/>
    </source>
</evidence>
<dbReference type="AlphaFoldDB" id="A0A845BIP0"/>
<keyword evidence="21" id="KW-1185">Reference proteome</keyword>
<dbReference type="NCBIfam" id="TIGR00877">
    <property type="entry name" value="purD"/>
    <property type="match status" value="1"/>
</dbReference>
<dbReference type="PANTHER" id="PTHR43472:SF1">
    <property type="entry name" value="PHOSPHORIBOSYLAMINE--GLYCINE LIGASE, CHLOROPLASTIC"/>
    <property type="match status" value="1"/>
</dbReference>
<dbReference type="Gene3D" id="3.40.50.20">
    <property type="match status" value="1"/>
</dbReference>
<evidence type="ECO:0000256" key="18">
    <source>
        <dbReference type="PROSITE-ProRule" id="PRU00409"/>
    </source>
</evidence>
<feature type="domain" description="ATP-grasp" evidence="19">
    <location>
        <begin position="107"/>
        <end position="314"/>
    </location>
</feature>
<name>A0A845BIP0_9NEIS</name>
<evidence type="ECO:0000256" key="6">
    <source>
        <dbReference type="ARBA" id="ARBA00022598"/>
    </source>
</evidence>
<dbReference type="InterPro" id="IPR020562">
    <property type="entry name" value="PRibGlycinamide_synth_N"/>
</dbReference>
<keyword evidence="10 18" id="KW-0067">ATP-binding</keyword>
<keyword evidence="8 18" id="KW-0547">Nucleotide-binding</keyword>
<evidence type="ECO:0000256" key="17">
    <source>
        <dbReference type="HAMAP-Rule" id="MF_00138"/>
    </source>
</evidence>
<dbReference type="FunFam" id="3.40.50.20:FF:000006">
    <property type="entry name" value="Phosphoribosylamine--glycine ligase, chloroplastic"/>
    <property type="match status" value="1"/>
</dbReference>
<dbReference type="SMART" id="SM01210">
    <property type="entry name" value="GARS_C"/>
    <property type="match status" value="1"/>
</dbReference>
<evidence type="ECO:0000256" key="8">
    <source>
        <dbReference type="ARBA" id="ARBA00022741"/>
    </source>
</evidence>
<dbReference type="InterPro" id="IPR020561">
    <property type="entry name" value="PRibGlycinamid_synth_ATP-grasp"/>
</dbReference>
<dbReference type="EC" id="6.3.4.13" evidence="4 17"/>
<dbReference type="GO" id="GO:0046872">
    <property type="term" value="F:metal ion binding"/>
    <property type="evidence" value="ECO:0007669"/>
    <property type="project" value="UniProtKB-KW"/>
</dbReference>
<dbReference type="SUPFAM" id="SSF52440">
    <property type="entry name" value="PreATP-grasp domain"/>
    <property type="match status" value="1"/>
</dbReference>
<dbReference type="SMART" id="SM01209">
    <property type="entry name" value="GARS_A"/>
    <property type="match status" value="1"/>
</dbReference>
<accession>A0A845BIP0</accession>
<evidence type="ECO:0000256" key="12">
    <source>
        <dbReference type="ARBA" id="ARBA00023211"/>
    </source>
</evidence>
<dbReference type="Pfam" id="PF02843">
    <property type="entry name" value="GARS_C"/>
    <property type="match status" value="1"/>
</dbReference>
<dbReference type="InterPro" id="IPR013815">
    <property type="entry name" value="ATP_grasp_subdomain_1"/>
</dbReference>
<dbReference type="Pfam" id="PF02844">
    <property type="entry name" value="GARS_N"/>
    <property type="match status" value="1"/>
</dbReference>
<keyword evidence="7" id="KW-0479">Metal-binding</keyword>
<keyword evidence="9 17" id="KW-0658">Purine biosynthesis</keyword>
<dbReference type="GO" id="GO:0006189">
    <property type="term" value="P:'de novo' IMP biosynthetic process"/>
    <property type="evidence" value="ECO:0007669"/>
    <property type="project" value="UniProtKB-UniRule"/>
</dbReference>
<dbReference type="InterPro" id="IPR020559">
    <property type="entry name" value="PRibGlycinamide_synth_CS"/>
</dbReference>
<dbReference type="GO" id="GO:0009113">
    <property type="term" value="P:purine nucleobase biosynthetic process"/>
    <property type="evidence" value="ECO:0007669"/>
    <property type="project" value="InterPro"/>
</dbReference>
<protein>
    <recommendedName>
        <fullName evidence="5 17">Phosphoribosylamine--glycine ligase</fullName>
        <ecNumber evidence="4 17">6.3.4.13</ecNumber>
    </recommendedName>
    <alternativeName>
        <fullName evidence="16 17">GARS</fullName>
    </alternativeName>
    <alternativeName>
        <fullName evidence="14 17">Glycinamide ribonucleotide synthetase</fullName>
    </alternativeName>
    <alternativeName>
        <fullName evidence="15 17">Phosphoribosylglycinamide synthetase</fullName>
    </alternativeName>
</protein>
<dbReference type="FunFam" id="3.30.1490.20:FF:000006">
    <property type="entry name" value="phosphoribosylamine--glycine ligase, chloroplastic-like"/>
    <property type="match status" value="1"/>
</dbReference>
<dbReference type="PROSITE" id="PS50975">
    <property type="entry name" value="ATP_GRASP"/>
    <property type="match status" value="1"/>
</dbReference>
<evidence type="ECO:0000259" key="19">
    <source>
        <dbReference type="PROSITE" id="PS50975"/>
    </source>
</evidence>
<dbReference type="InterPro" id="IPR037123">
    <property type="entry name" value="PRibGlycinamide_synth_C_sf"/>
</dbReference>